<dbReference type="EMBL" id="MFZF01000020">
    <property type="protein sequence ID" value="OGK16118.1"/>
    <property type="molecule type" value="Genomic_DNA"/>
</dbReference>
<comment type="similarity">
    <text evidence="1 2">Belongs to the phD/YefM antitoxin family.</text>
</comment>
<reference evidence="3 4" key="1">
    <citation type="journal article" date="2016" name="Nat. Commun.">
        <title>Thousands of microbial genomes shed light on interconnected biogeochemical processes in an aquifer system.</title>
        <authorList>
            <person name="Anantharaman K."/>
            <person name="Brown C.T."/>
            <person name="Hug L.A."/>
            <person name="Sharon I."/>
            <person name="Castelle C.J."/>
            <person name="Probst A.J."/>
            <person name="Thomas B.C."/>
            <person name="Singh A."/>
            <person name="Wilkins M.J."/>
            <person name="Karaoz U."/>
            <person name="Brodie E.L."/>
            <person name="Williams K.H."/>
            <person name="Hubbard S.S."/>
            <person name="Banfield J.F."/>
        </authorList>
    </citation>
    <scope>NUCLEOTIDE SEQUENCE [LARGE SCALE GENOMIC DNA]</scope>
</reference>
<dbReference type="PANTHER" id="PTHR33713:SF6">
    <property type="entry name" value="ANTITOXIN YEFM"/>
    <property type="match status" value="1"/>
</dbReference>
<comment type="caution">
    <text evidence="3">The sequence shown here is derived from an EMBL/GenBank/DDBJ whole genome shotgun (WGS) entry which is preliminary data.</text>
</comment>
<dbReference type="AlphaFoldDB" id="A0A1F7GB41"/>
<dbReference type="InterPro" id="IPR051405">
    <property type="entry name" value="phD/YefM_antitoxin"/>
</dbReference>
<accession>A0A1F7GB41</accession>
<dbReference type="NCBIfam" id="TIGR01552">
    <property type="entry name" value="phd_fam"/>
    <property type="match status" value="1"/>
</dbReference>
<comment type="function">
    <text evidence="2">Antitoxin component of a type II toxin-antitoxin (TA) system.</text>
</comment>
<dbReference type="SUPFAM" id="SSF143120">
    <property type="entry name" value="YefM-like"/>
    <property type="match status" value="1"/>
</dbReference>
<name>A0A1F7GB41_9BACT</name>
<evidence type="ECO:0000256" key="2">
    <source>
        <dbReference type="RuleBase" id="RU362080"/>
    </source>
</evidence>
<dbReference type="PANTHER" id="PTHR33713">
    <property type="entry name" value="ANTITOXIN YAFN-RELATED"/>
    <property type="match status" value="1"/>
</dbReference>
<protein>
    <recommendedName>
        <fullName evidence="2">Antitoxin</fullName>
    </recommendedName>
</protein>
<dbReference type="Pfam" id="PF02604">
    <property type="entry name" value="PhdYeFM_antitox"/>
    <property type="match status" value="1"/>
</dbReference>
<dbReference type="InterPro" id="IPR006442">
    <property type="entry name" value="Antitoxin_Phd/YefM"/>
</dbReference>
<proteinExistence type="inferred from homology"/>
<evidence type="ECO:0000313" key="3">
    <source>
        <dbReference type="EMBL" id="OGK16118.1"/>
    </source>
</evidence>
<organism evidence="3 4">
    <name type="scientific">Candidatus Roizmanbacteria bacterium RIFCSPHIGHO2_01_FULL_39_12b</name>
    <dbReference type="NCBI Taxonomy" id="1802030"/>
    <lineage>
        <taxon>Bacteria</taxon>
        <taxon>Candidatus Roizmaniibacteriota</taxon>
    </lineage>
</organism>
<evidence type="ECO:0000313" key="4">
    <source>
        <dbReference type="Proteomes" id="UP000178372"/>
    </source>
</evidence>
<dbReference type="Proteomes" id="UP000178372">
    <property type="component" value="Unassembled WGS sequence"/>
</dbReference>
<sequence length="89" mass="10204">MTKTLPITQAREELTTIVDNAKRKLNEYVITVNGSRVAAIISIDEYDSWKETNEIVADKALMRAIKQGERDMINEDFVTLKEFEKELGL</sequence>
<dbReference type="InterPro" id="IPR036165">
    <property type="entry name" value="YefM-like_sf"/>
</dbReference>
<dbReference type="Gene3D" id="3.40.1620.10">
    <property type="entry name" value="YefM-like domain"/>
    <property type="match status" value="1"/>
</dbReference>
<evidence type="ECO:0000256" key="1">
    <source>
        <dbReference type="ARBA" id="ARBA00009981"/>
    </source>
</evidence>
<gene>
    <name evidence="3" type="ORF">A2690_01620</name>
</gene>